<proteinExistence type="predicted"/>
<dbReference type="SMART" id="SM00421">
    <property type="entry name" value="HTH_LUXR"/>
    <property type="match status" value="1"/>
</dbReference>
<dbReference type="Pfam" id="PF00196">
    <property type="entry name" value="GerE"/>
    <property type="match status" value="1"/>
</dbReference>
<dbReference type="InterPro" id="IPR000792">
    <property type="entry name" value="Tscrpt_reg_LuxR_C"/>
</dbReference>
<evidence type="ECO:0000259" key="1">
    <source>
        <dbReference type="PROSITE" id="PS50043"/>
    </source>
</evidence>
<sequence length="75" mass="8117">MDLSSNPGTVPLTRTEMKCLTMIAEGYTEEEIGRELTLSKEETTAVLNVVVIKLGSPNRMAAIGKAMRLGMISCN</sequence>
<dbReference type="RefSeq" id="WP_158285036.1">
    <property type="nucleotide sequence ID" value="NZ_QGTR01000012.1"/>
</dbReference>
<dbReference type="EMBL" id="QGTR01000012">
    <property type="protein sequence ID" value="PWV95365.1"/>
    <property type="molecule type" value="Genomic_DNA"/>
</dbReference>
<dbReference type="PROSITE" id="PS50043">
    <property type="entry name" value="HTH_LUXR_2"/>
    <property type="match status" value="1"/>
</dbReference>
<dbReference type="Proteomes" id="UP000246352">
    <property type="component" value="Unassembled WGS sequence"/>
</dbReference>
<reference evidence="2 3" key="1">
    <citation type="submission" date="2018-05" db="EMBL/GenBank/DDBJ databases">
        <title>Genomic Encyclopedia of Type Strains, Phase IV (KMG-IV): sequencing the most valuable type-strain genomes for metagenomic binning, comparative biology and taxonomic classification.</title>
        <authorList>
            <person name="Goeker M."/>
        </authorList>
    </citation>
    <scope>NUCLEOTIDE SEQUENCE [LARGE SCALE GENOMIC DNA]</scope>
    <source>
        <strain evidence="2 3">DSM 16791</strain>
    </source>
</reference>
<gene>
    <name evidence="2" type="ORF">DFR52_11216</name>
</gene>
<organism evidence="2 3">
    <name type="scientific">Hoeflea marina</name>
    <dbReference type="NCBI Taxonomy" id="274592"/>
    <lineage>
        <taxon>Bacteria</taxon>
        <taxon>Pseudomonadati</taxon>
        <taxon>Pseudomonadota</taxon>
        <taxon>Alphaproteobacteria</taxon>
        <taxon>Hyphomicrobiales</taxon>
        <taxon>Rhizobiaceae</taxon>
        <taxon>Hoeflea</taxon>
    </lineage>
</organism>
<dbReference type="GO" id="GO:0006355">
    <property type="term" value="P:regulation of DNA-templated transcription"/>
    <property type="evidence" value="ECO:0007669"/>
    <property type="project" value="InterPro"/>
</dbReference>
<dbReference type="OrthoDB" id="8116340at2"/>
<feature type="domain" description="HTH luxR-type" evidence="1">
    <location>
        <begin position="5"/>
        <end position="70"/>
    </location>
</feature>
<dbReference type="SUPFAM" id="SSF46894">
    <property type="entry name" value="C-terminal effector domain of the bipartite response regulators"/>
    <property type="match status" value="1"/>
</dbReference>
<dbReference type="InterPro" id="IPR036388">
    <property type="entry name" value="WH-like_DNA-bd_sf"/>
</dbReference>
<evidence type="ECO:0000313" key="2">
    <source>
        <dbReference type="EMBL" id="PWV95365.1"/>
    </source>
</evidence>
<dbReference type="AlphaFoldDB" id="A0A317PD81"/>
<keyword evidence="3" id="KW-1185">Reference proteome</keyword>
<comment type="caution">
    <text evidence="2">The sequence shown here is derived from an EMBL/GenBank/DDBJ whole genome shotgun (WGS) entry which is preliminary data.</text>
</comment>
<name>A0A317PD81_9HYPH</name>
<dbReference type="GO" id="GO:0003677">
    <property type="term" value="F:DNA binding"/>
    <property type="evidence" value="ECO:0007669"/>
    <property type="project" value="InterPro"/>
</dbReference>
<protein>
    <submittedName>
        <fullName evidence="2">Regulatory LuxR family protein</fullName>
    </submittedName>
</protein>
<evidence type="ECO:0000313" key="3">
    <source>
        <dbReference type="Proteomes" id="UP000246352"/>
    </source>
</evidence>
<accession>A0A317PD81</accession>
<dbReference type="InterPro" id="IPR016032">
    <property type="entry name" value="Sig_transdc_resp-reg_C-effctor"/>
</dbReference>
<dbReference type="Gene3D" id="1.10.10.10">
    <property type="entry name" value="Winged helix-like DNA-binding domain superfamily/Winged helix DNA-binding domain"/>
    <property type="match status" value="1"/>
</dbReference>